<feature type="domain" description="Xaa-Pro dipeptidyl-peptidase-like" evidence="2">
    <location>
        <begin position="45"/>
        <end position="283"/>
    </location>
</feature>
<protein>
    <submittedName>
        <fullName evidence="3">Exported protein</fullName>
    </submittedName>
</protein>
<evidence type="ECO:0000259" key="2">
    <source>
        <dbReference type="Pfam" id="PF02129"/>
    </source>
</evidence>
<comment type="caution">
    <text evidence="3">The sequence shown here is derived from an EMBL/GenBank/DDBJ whole genome shotgun (WGS) entry which is preliminary data.</text>
</comment>
<sequence length="333" mass="38589">MNKMKKATISVIAILIILISIIVYNNEFDMIVKDETVNIGKESIAVEYAQPKKKREKPGLILFIHGDGPTNKNGDEGYYPAWETLAKENYISISWDKAGVGGSTGNWLEQDMVDRKQEAEKILKWALEKFDLDLRKVGVWGASQGGWVITKLLNENKDVKFAIGVAPAVNWMRQGKFNTISDMEYEGYSKKKIDEKLLIETQVNDYLKENDYQGYLDSNLEKDVLEKDRWDFIRKNMDLDNTSELEQISKPYYLVIGDHDLNVDTKETENIYRDHINKEYLTVYPISNATHRMLKPRHQKDSRMTVVETIFNPRKIFAPDYFKALKEIASKKK</sequence>
<dbReference type="Pfam" id="PF02129">
    <property type="entry name" value="Peptidase_S15"/>
    <property type="match status" value="1"/>
</dbReference>
<evidence type="ECO:0000313" key="3">
    <source>
        <dbReference type="EMBL" id="KRN56380.1"/>
    </source>
</evidence>
<evidence type="ECO:0000256" key="1">
    <source>
        <dbReference type="SAM" id="Phobius"/>
    </source>
</evidence>
<dbReference type="GO" id="GO:0052689">
    <property type="term" value="F:carboxylic ester hydrolase activity"/>
    <property type="evidence" value="ECO:0007669"/>
    <property type="project" value="TreeGrafter"/>
</dbReference>
<dbReference type="Proteomes" id="UP000051658">
    <property type="component" value="Unassembled WGS sequence"/>
</dbReference>
<dbReference type="InterPro" id="IPR029058">
    <property type="entry name" value="AB_hydrolase_fold"/>
</dbReference>
<dbReference type="eggNOG" id="COG1073">
    <property type="taxonomic scope" value="Bacteria"/>
</dbReference>
<dbReference type="PATRIC" id="fig|1449336.4.peg.1526"/>
<gene>
    <name evidence="3" type="ORF">IV74_GL001494</name>
</gene>
<organism evidence="3 4">
    <name type="scientific">Carnobacterium divergens DSM 20623</name>
    <dbReference type="NCBI Taxonomy" id="1449336"/>
    <lineage>
        <taxon>Bacteria</taxon>
        <taxon>Bacillati</taxon>
        <taxon>Bacillota</taxon>
        <taxon>Bacilli</taxon>
        <taxon>Lactobacillales</taxon>
        <taxon>Carnobacteriaceae</taxon>
        <taxon>Carnobacterium</taxon>
    </lineage>
</organism>
<dbReference type="SUPFAM" id="SSF53474">
    <property type="entry name" value="alpha/beta-Hydrolases"/>
    <property type="match status" value="1"/>
</dbReference>
<dbReference type="PANTHER" id="PTHR43265">
    <property type="entry name" value="ESTERASE ESTD"/>
    <property type="match status" value="1"/>
</dbReference>
<keyword evidence="1" id="KW-0812">Transmembrane</keyword>
<evidence type="ECO:0000313" key="4">
    <source>
        <dbReference type="Proteomes" id="UP000051658"/>
    </source>
</evidence>
<accession>A0A0R2I283</accession>
<keyword evidence="4" id="KW-1185">Reference proteome</keyword>
<dbReference type="Gene3D" id="3.40.50.1820">
    <property type="entry name" value="alpha/beta hydrolase"/>
    <property type="match status" value="1"/>
</dbReference>
<name>A0A0R2I283_CARDV</name>
<dbReference type="EMBL" id="JQBS01000032">
    <property type="protein sequence ID" value="KRN56380.1"/>
    <property type="molecule type" value="Genomic_DNA"/>
</dbReference>
<reference evidence="3 4" key="1">
    <citation type="journal article" date="2015" name="Genome Announc.">
        <title>Expanding the biotechnology potential of lactobacilli through comparative genomics of 213 strains and associated genera.</title>
        <authorList>
            <person name="Sun Z."/>
            <person name="Harris H.M."/>
            <person name="McCann A."/>
            <person name="Guo C."/>
            <person name="Argimon S."/>
            <person name="Zhang W."/>
            <person name="Yang X."/>
            <person name="Jeffery I.B."/>
            <person name="Cooney J.C."/>
            <person name="Kagawa T.F."/>
            <person name="Liu W."/>
            <person name="Song Y."/>
            <person name="Salvetti E."/>
            <person name="Wrobel A."/>
            <person name="Rasinkangas P."/>
            <person name="Parkhill J."/>
            <person name="Rea M.C."/>
            <person name="O'Sullivan O."/>
            <person name="Ritari J."/>
            <person name="Douillard F.P."/>
            <person name="Paul Ross R."/>
            <person name="Yang R."/>
            <person name="Briner A.E."/>
            <person name="Felis G.E."/>
            <person name="de Vos W.M."/>
            <person name="Barrangou R."/>
            <person name="Klaenhammer T.R."/>
            <person name="Caufield P.W."/>
            <person name="Cui Y."/>
            <person name="Zhang H."/>
            <person name="O'Toole P.W."/>
        </authorList>
    </citation>
    <scope>NUCLEOTIDE SEQUENCE [LARGE SCALE GENOMIC DNA]</scope>
    <source>
        <strain evidence="3 4">DSM 20623</strain>
    </source>
</reference>
<dbReference type="InterPro" id="IPR000383">
    <property type="entry name" value="Xaa-Pro-like_dom"/>
</dbReference>
<feature type="transmembrane region" description="Helical" evidence="1">
    <location>
        <begin position="7"/>
        <end position="24"/>
    </location>
</feature>
<dbReference type="InterPro" id="IPR053145">
    <property type="entry name" value="AB_hydrolase_Est10"/>
</dbReference>
<keyword evidence="1" id="KW-1133">Transmembrane helix</keyword>
<dbReference type="PANTHER" id="PTHR43265:SF1">
    <property type="entry name" value="ESTERASE ESTD"/>
    <property type="match status" value="1"/>
</dbReference>
<proteinExistence type="predicted"/>
<keyword evidence="1" id="KW-0472">Membrane</keyword>
<dbReference type="AlphaFoldDB" id="A0A0R2I283"/>